<dbReference type="InterPro" id="IPR003594">
    <property type="entry name" value="HATPase_dom"/>
</dbReference>
<proteinExistence type="predicted"/>
<dbReference type="Gene3D" id="3.30.565.10">
    <property type="entry name" value="Histidine kinase-like ATPase, C-terminal domain"/>
    <property type="match status" value="1"/>
</dbReference>
<feature type="transmembrane region" description="Helical" evidence="7">
    <location>
        <begin position="280"/>
        <end position="300"/>
    </location>
</feature>
<reference evidence="10 11" key="1">
    <citation type="submission" date="2019-11" db="EMBL/GenBank/DDBJ databases">
        <title>Novel species isolated from a subtropical stream in China.</title>
        <authorList>
            <person name="Lu H."/>
        </authorList>
    </citation>
    <scope>NUCLEOTIDE SEQUENCE [LARGE SCALE GENOMIC DNA]</scope>
    <source>
        <strain evidence="10 11">FT80W</strain>
    </source>
</reference>
<dbReference type="PANTHER" id="PTHR24421">
    <property type="entry name" value="NITRATE/NITRITE SENSOR PROTEIN NARX-RELATED"/>
    <property type="match status" value="1"/>
</dbReference>
<dbReference type="CDD" id="cd16917">
    <property type="entry name" value="HATPase_UhpB-NarQ-NarX-like"/>
    <property type="match status" value="1"/>
</dbReference>
<keyword evidence="3" id="KW-0808">Transferase</keyword>
<evidence type="ECO:0000256" key="2">
    <source>
        <dbReference type="ARBA" id="ARBA00012438"/>
    </source>
</evidence>
<dbReference type="PANTHER" id="PTHR24421:SF10">
    <property type="entry name" value="NITRATE_NITRITE SENSOR PROTEIN NARQ"/>
    <property type="match status" value="1"/>
</dbReference>
<dbReference type="RefSeq" id="WP_154383561.1">
    <property type="nucleotide sequence ID" value="NZ_WKJK01000033.1"/>
</dbReference>
<evidence type="ECO:0000256" key="3">
    <source>
        <dbReference type="ARBA" id="ARBA00022679"/>
    </source>
</evidence>
<evidence type="ECO:0000256" key="7">
    <source>
        <dbReference type="SAM" id="Phobius"/>
    </source>
</evidence>
<keyword evidence="5" id="KW-0902">Two-component regulatory system</keyword>
<keyword evidence="7" id="KW-0472">Membrane</keyword>
<dbReference type="GO" id="GO:0004673">
    <property type="term" value="F:protein histidine kinase activity"/>
    <property type="evidence" value="ECO:0007669"/>
    <property type="project" value="UniProtKB-EC"/>
</dbReference>
<dbReference type="InterPro" id="IPR036890">
    <property type="entry name" value="HATPase_C_sf"/>
</dbReference>
<feature type="transmembrane region" description="Helical" evidence="7">
    <location>
        <begin position="250"/>
        <end position="273"/>
    </location>
</feature>
<dbReference type="EMBL" id="WKJK01000033">
    <property type="protein sequence ID" value="MRW94686.1"/>
    <property type="molecule type" value="Genomic_DNA"/>
</dbReference>
<feature type="transmembrane region" description="Helical" evidence="7">
    <location>
        <begin position="312"/>
        <end position="333"/>
    </location>
</feature>
<evidence type="ECO:0000256" key="5">
    <source>
        <dbReference type="ARBA" id="ARBA00023012"/>
    </source>
</evidence>
<dbReference type="InterPro" id="IPR050482">
    <property type="entry name" value="Sensor_HK_TwoCompSys"/>
</dbReference>
<dbReference type="EC" id="2.7.13.3" evidence="2"/>
<feature type="transmembrane region" description="Helical" evidence="7">
    <location>
        <begin position="371"/>
        <end position="389"/>
    </location>
</feature>
<keyword evidence="6" id="KW-0175">Coiled coil</keyword>
<dbReference type="AlphaFoldDB" id="A0A6I2LD40"/>
<keyword evidence="11" id="KW-1185">Reference proteome</keyword>
<feature type="coiled-coil region" evidence="6">
    <location>
        <begin position="389"/>
        <end position="416"/>
    </location>
</feature>
<dbReference type="Proteomes" id="UP000433309">
    <property type="component" value="Unassembled WGS sequence"/>
</dbReference>
<gene>
    <name evidence="10" type="ORF">GJ699_32445</name>
</gene>
<comment type="catalytic activity">
    <reaction evidence="1">
        <text>ATP + protein L-histidine = ADP + protein N-phospho-L-histidine.</text>
        <dbReference type="EC" id="2.7.13.3"/>
    </reaction>
</comment>
<protein>
    <recommendedName>
        <fullName evidence="2">histidine kinase</fullName>
        <ecNumber evidence="2">2.7.13.3</ecNumber>
    </recommendedName>
</protein>
<keyword evidence="7" id="KW-1133">Transmembrane helix</keyword>
<dbReference type="GO" id="GO:0000160">
    <property type="term" value="P:phosphorelay signal transduction system"/>
    <property type="evidence" value="ECO:0007669"/>
    <property type="project" value="UniProtKB-KW"/>
</dbReference>
<evidence type="ECO:0000313" key="10">
    <source>
        <dbReference type="EMBL" id="MRW94686.1"/>
    </source>
</evidence>
<evidence type="ECO:0000256" key="1">
    <source>
        <dbReference type="ARBA" id="ARBA00000085"/>
    </source>
</evidence>
<dbReference type="SMART" id="SM00387">
    <property type="entry name" value="HATPase_c"/>
    <property type="match status" value="1"/>
</dbReference>
<evidence type="ECO:0000256" key="4">
    <source>
        <dbReference type="ARBA" id="ARBA00022777"/>
    </source>
</evidence>
<evidence type="ECO:0000256" key="8">
    <source>
        <dbReference type="SAM" id="SignalP"/>
    </source>
</evidence>
<name>A0A6I2LD40_9BURK</name>
<sequence length="619" mass="70001">MRWLLLLCFICWLAPAQAEQPVHITKAELLTIPGHRYSPPPYEADDTKLQGQWQAVTLPHALIRQLTPLTDPEQLANPPTVVTWYRMQVPVLPAVGEPRYLYIPRWKTDGQIAVYGDRRLLYQSHQSINWNGWNIPLWIALDATAGATPPRTILLRIERPAGSGGGISTLWVGTDDSLNWRYRIRNLVQVQLPYASSSAFLAVGLFSFFVWLRLRSESIYLLFFAISVASFLRTLHYHVGETRLPISDEWFSWITINATFALVLATQFFLNYLHRRPLRWLNYTVVAYTVLIGILTLPWLSFLIDAYSLAPLAYLALMFVGVTVTGVGVVLCWKAGSREGLMLSGWGITGMLLALYDWLLQNNYVDIESIYLGPFNNIGAFLIFMYIIYQRFVDANASLQRRLKQREDELEITHRRLREIALMQQLHEERMRLTQDMHDGMGSSLVTALLAVERGNADAGMVADVLKHCIDDLKLTIDSMEPIEADLLLLLANLRYRLGPRLESAGIRLRWEVADVPMMEWIDPRNSLHILRILQEAFTNIVKHAAASEIRVATAVEGETVVVIIDDNGKGFSVAAGVENEGKGLRNQRRRAASIGAEVTVEPGDHGGTRLVLRLPVAR</sequence>
<evidence type="ECO:0000256" key="6">
    <source>
        <dbReference type="SAM" id="Coils"/>
    </source>
</evidence>
<feature type="signal peptide" evidence="8">
    <location>
        <begin position="1"/>
        <end position="18"/>
    </location>
</feature>
<comment type="caution">
    <text evidence="10">The sequence shown here is derived from an EMBL/GenBank/DDBJ whole genome shotgun (WGS) entry which is preliminary data.</text>
</comment>
<dbReference type="Pfam" id="PF02518">
    <property type="entry name" value="HATPase_c"/>
    <property type="match status" value="1"/>
</dbReference>
<keyword evidence="8" id="KW-0732">Signal</keyword>
<accession>A0A6I2LD40</accession>
<feature type="domain" description="Histidine kinase/HSP90-like ATPase" evidence="9">
    <location>
        <begin position="525"/>
        <end position="619"/>
    </location>
</feature>
<feature type="chain" id="PRO_5026108935" description="histidine kinase" evidence="8">
    <location>
        <begin position="19"/>
        <end position="619"/>
    </location>
</feature>
<keyword evidence="4 10" id="KW-0418">Kinase</keyword>
<organism evidence="10 11">
    <name type="scientific">Duganella guangzhouensis</name>
    <dbReference type="NCBI Taxonomy" id="2666084"/>
    <lineage>
        <taxon>Bacteria</taxon>
        <taxon>Pseudomonadati</taxon>
        <taxon>Pseudomonadota</taxon>
        <taxon>Betaproteobacteria</taxon>
        <taxon>Burkholderiales</taxon>
        <taxon>Oxalobacteraceae</taxon>
        <taxon>Telluria group</taxon>
        <taxon>Duganella</taxon>
    </lineage>
</organism>
<feature type="transmembrane region" description="Helical" evidence="7">
    <location>
        <begin position="340"/>
        <end position="359"/>
    </location>
</feature>
<keyword evidence="7" id="KW-0812">Transmembrane</keyword>
<feature type="transmembrane region" description="Helical" evidence="7">
    <location>
        <begin position="219"/>
        <end position="238"/>
    </location>
</feature>
<dbReference type="SUPFAM" id="SSF55874">
    <property type="entry name" value="ATPase domain of HSP90 chaperone/DNA topoisomerase II/histidine kinase"/>
    <property type="match status" value="1"/>
</dbReference>
<feature type="transmembrane region" description="Helical" evidence="7">
    <location>
        <begin position="192"/>
        <end position="212"/>
    </location>
</feature>
<evidence type="ECO:0000259" key="9">
    <source>
        <dbReference type="SMART" id="SM00387"/>
    </source>
</evidence>
<evidence type="ECO:0000313" key="11">
    <source>
        <dbReference type="Proteomes" id="UP000433309"/>
    </source>
</evidence>